<feature type="region of interest" description="Disordered" evidence="2">
    <location>
        <begin position="90"/>
        <end position="123"/>
    </location>
</feature>
<dbReference type="Pfam" id="PF10266">
    <property type="entry name" value="Strumpellin"/>
    <property type="match status" value="1"/>
</dbReference>
<dbReference type="GO" id="GO:0005634">
    <property type="term" value="C:nucleus"/>
    <property type="evidence" value="ECO:0007669"/>
    <property type="project" value="InterPro"/>
</dbReference>
<dbReference type="InterPro" id="IPR019393">
    <property type="entry name" value="WASH_strumpellin"/>
</dbReference>
<dbReference type="GO" id="GO:0031297">
    <property type="term" value="P:replication fork processing"/>
    <property type="evidence" value="ECO:0007669"/>
    <property type="project" value="InterPro"/>
</dbReference>
<dbReference type="InterPro" id="IPR012923">
    <property type="entry name" value="Csm3"/>
</dbReference>
<dbReference type="PANTHER" id="PTHR15691">
    <property type="entry name" value="WASH COMPLEX SUBUNIT 5"/>
    <property type="match status" value="1"/>
</dbReference>
<dbReference type="STRING" id="32264.T1KG62"/>
<organism evidence="4 5">
    <name type="scientific">Tetranychus urticae</name>
    <name type="common">Two-spotted spider mite</name>
    <dbReference type="NCBI Taxonomy" id="32264"/>
    <lineage>
        <taxon>Eukaryota</taxon>
        <taxon>Metazoa</taxon>
        <taxon>Ecdysozoa</taxon>
        <taxon>Arthropoda</taxon>
        <taxon>Chelicerata</taxon>
        <taxon>Arachnida</taxon>
        <taxon>Acari</taxon>
        <taxon>Acariformes</taxon>
        <taxon>Trombidiformes</taxon>
        <taxon>Prostigmata</taxon>
        <taxon>Eleutherengona</taxon>
        <taxon>Raphignathae</taxon>
        <taxon>Tetranychoidea</taxon>
        <taxon>Tetranychidae</taxon>
        <taxon>Tetranychus</taxon>
    </lineage>
</organism>
<dbReference type="Pfam" id="PF07962">
    <property type="entry name" value="Swi3"/>
    <property type="match status" value="1"/>
</dbReference>
<dbReference type="EnsemblMetazoa" id="tetur10g05690.1">
    <property type="protein sequence ID" value="tetur10g05690.1"/>
    <property type="gene ID" value="tetur10g05690"/>
</dbReference>
<dbReference type="GO" id="GO:0071203">
    <property type="term" value="C:WASH complex"/>
    <property type="evidence" value="ECO:0007669"/>
    <property type="project" value="InterPro"/>
</dbReference>
<evidence type="ECO:0000256" key="2">
    <source>
        <dbReference type="SAM" id="MobiDB-lite"/>
    </source>
</evidence>
<dbReference type="HOGENOM" id="CLU_071407_3_0_1"/>
<feature type="compositionally biased region" description="Basic and acidic residues" evidence="2">
    <location>
        <begin position="188"/>
        <end position="198"/>
    </location>
</feature>
<sequence>MSKPLLFSWHEQGLINDRWGQALRSNEPGINDKIIQNPVQLIKLIKVIGEEGFLRQIVLCLDMDLFLTEEDYLPAEFEKLPLDEAISRVHGLEDETPSNKKKSKGDGIKRKRAPEDDEVGDHDVMVQNDEYEEDGWLINDLGDDGYAIAIGDDDEEDDDDEGGQKRPKVFGEDEAEEVDDVSGKPKKPKNDEKEERENKKRRRIHKGLRVTLDVDKLKHFNALPVLPGILRKEKLKGEGYEEDDLALIMMTMEQWAHRVQPNMKFDDFIEKVEQLEIVGKFFSDNFVINIYMGIIVNLIEAWEPHRAAKPAINNTLETASLRKHANYHKNHLNKLLQQTTDLLKEGYLDEEVVLDYTSKLTNILRECNVTLRWLMLHTFSNPNVETHWTTFKKCKQSRDVIISETGHDPVKIFELLMHTSQLELKVKEIYKQLLNEKREKWDKYQSEAVDRISELSEVFSGSKPLTRIEPNSSLQEWFGQLASQIKALDEIQDFHQLEGSIQVKQQGIQRDPTLVIKLRATFLKLASALDLPLLRINQASSPDLVPVSQYYSTELVSYVRKVLHIIPDSLFRLMARIIELQTNQIQELPTRLMKDQLRSYAFLEERYEVAQLTHSISVFTEGMLMMKTTLVGIITITWTTFKKCNNLEISSSISIKIKINKLQSPITSRNPRTLPIITESIMKIRQMQLIKNNISFELKDSCNYQARNLRSAYETLALLSLKTYKIFACKPNRSDSSYLVSFALSGHSFTIFPSLLFSFLLKFRHILIILLFEMADQVNSYKTTFKVKFLGDYHDIDIDWSDKYGWHQQKQQLLGQLQSITGVPCKYVYELLLPILREPLQHVQPRDDPYHYAIRNQINYWSAAVHKEEFFSAIRYAENSFHLAYDVHFDSVISRRFINIRLRYRLVPERMVPEGVCRHGFCQHRNTKSIFNRIKDIINNDEFNETIWSQVYPIRGLRTRRGVYRQFNVLQYSFLICDDVYSRFPSDAYRLINSEPKVYLRARG</sequence>
<dbReference type="GO" id="GO:0007032">
    <property type="term" value="P:endosome organization"/>
    <property type="evidence" value="ECO:0007669"/>
    <property type="project" value="TreeGrafter"/>
</dbReference>
<dbReference type="PANTHER" id="PTHR15691:SF6">
    <property type="entry name" value="WASH COMPLEX SUBUNIT 5"/>
    <property type="match status" value="1"/>
</dbReference>
<dbReference type="Proteomes" id="UP000015104">
    <property type="component" value="Unassembled WGS sequence"/>
</dbReference>
<feature type="region of interest" description="Disordered" evidence="2">
    <location>
        <begin position="147"/>
        <end position="202"/>
    </location>
</feature>
<feature type="domain" description="Chromosome segregation in meiosis protein 3" evidence="3">
    <location>
        <begin position="212"/>
        <end position="275"/>
    </location>
</feature>
<evidence type="ECO:0000313" key="4">
    <source>
        <dbReference type="EnsemblMetazoa" id="tetur10g05690.1"/>
    </source>
</evidence>
<evidence type="ECO:0000256" key="1">
    <source>
        <dbReference type="ARBA" id="ARBA00006224"/>
    </source>
</evidence>
<dbReference type="EMBL" id="CAEY01000046">
    <property type="status" value="NOT_ANNOTATED_CDS"/>
    <property type="molecule type" value="Genomic_DNA"/>
</dbReference>
<reference evidence="4" key="2">
    <citation type="submission" date="2015-06" db="UniProtKB">
        <authorList>
            <consortium name="EnsemblMetazoa"/>
        </authorList>
    </citation>
    <scope>IDENTIFICATION</scope>
</reference>
<dbReference type="GO" id="GO:0005768">
    <property type="term" value="C:endosome"/>
    <property type="evidence" value="ECO:0007669"/>
    <property type="project" value="TreeGrafter"/>
</dbReference>
<protein>
    <recommendedName>
        <fullName evidence="3">Chromosome segregation in meiosis protein 3 domain-containing protein</fullName>
    </recommendedName>
</protein>
<proteinExistence type="inferred from homology"/>
<dbReference type="EMBL" id="CAEY01000047">
    <property type="status" value="NOT_ANNOTATED_CDS"/>
    <property type="molecule type" value="Genomic_DNA"/>
</dbReference>
<evidence type="ECO:0000313" key="5">
    <source>
        <dbReference type="Proteomes" id="UP000015104"/>
    </source>
</evidence>
<dbReference type="GO" id="GO:0140285">
    <property type="term" value="P:endosome fission"/>
    <property type="evidence" value="ECO:0007669"/>
    <property type="project" value="TreeGrafter"/>
</dbReference>
<feature type="compositionally biased region" description="Acidic residues" evidence="2">
    <location>
        <begin position="151"/>
        <end position="161"/>
    </location>
</feature>
<keyword evidence="5" id="KW-1185">Reference proteome</keyword>
<reference evidence="5" key="1">
    <citation type="submission" date="2011-08" db="EMBL/GenBank/DDBJ databases">
        <authorList>
            <person name="Rombauts S."/>
        </authorList>
    </citation>
    <scope>NUCLEOTIDE SEQUENCE</scope>
    <source>
        <strain evidence="5">London</strain>
    </source>
</reference>
<dbReference type="GO" id="GO:0006974">
    <property type="term" value="P:DNA damage response"/>
    <property type="evidence" value="ECO:0007669"/>
    <property type="project" value="InterPro"/>
</dbReference>
<dbReference type="AlphaFoldDB" id="T1KG62"/>
<comment type="similarity">
    <text evidence="1">Belongs to the strumpellin family.</text>
</comment>
<dbReference type="GO" id="GO:0051125">
    <property type="term" value="P:regulation of actin nucleation"/>
    <property type="evidence" value="ECO:0007669"/>
    <property type="project" value="TreeGrafter"/>
</dbReference>
<dbReference type="GO" id="GO:0030041">
    <property type="term" value="P:actin filament polymerization"/>
    <property type="evidence" value="ECO:0007669"/>
    <property type="project" value="TreeGrafter"/>
</dbReference>
<accession>T1KG62</accession>
<name>T1KG62_TETUR</name>
<evidence type="ECO:0000259" key="3">
    <source>
        <dbReference type="Pfam" id="PF07962"/>
    </source>
</evidence>